<protein>
    <submittedName>
        <fullName evidence="2">Uncharacterized protein</fullName>
    </submittedName>
</protein>
<dbReference type="Proteomes" id="UP000177697">
    <property type="component" value="Unassembled WGS sequence"/>
</dbReference>
<keyword evidence="1" id="KW-0812">Transmembrane</keyword>
<accession>A0A1G2UZ77</accession>
<feature type="transmembrane region" description="Helical" evidence="1">
    <location>
        <begin position="54"/>
        <end position="80"/>
    </location>
</feature>
<evidence type="ECO:0000256" key="1">
    <source>
        <dbReference type="SAM" id="Phobius"/>
    </source>
</evidence>
<sequence>MKKRIKQAYDSAKKSIKKSETSIGFTKKDYLYGFIWTSLLLIIGFFLNNTFGNILIIIAIFISPFVIWLQGFWMFVICLIKPE</sequence>
<dbReference type="EMBL" id="MHWW01000017">
    <property type="protein sequence ID" value="OHB14677.1"/>
    <property type="molecule type" value="Genomic_DNA"/>
</dbReference>
<evidence type="ECO:0000313" key="3">
    <source>
        <dbReference type="Proteomes" id="UP000177697"/>
    </source>
</evidence>
<gene>
    <name evidence="2" type="ORF">A2431_00510</name>
</gene>
<keyword evidence="1" id="KW-1133">Transmembrane helix</keyword>
<feature type="transmembrane region" description="Helical" evidence="1">
    <location>
        <begin position="30"/>
        <end position="48"/>
    </location>
</feature>
<comment type="caution">
    <text evidence="2">The sequence shown here is derived from an EMBL/GenBank/DDBJ whole genome shotgun (WGS) entry which is preliminary data.</text>
</comment>
<proteinExistence type="predicted"/>
<reference evidence="2 3" key="1">
    <citation type="journal article" date="2016" name="Nat. Commun.">
        <title>Thousands of microbial genomes shed light on interconnected biogeochemical processes in an aquifer system.</title>
        <authorList>
            <person name="Anantharaman K."/>
            <person name="Brown C.T."/>
            <person name="Hug L.A."/>
            <person name="Sharon I."/>
            <person name="Castelle C.J."/>
            <person name="Probst A.J."/>
            <person name="Thomas B.C."/>
            <person name="Singh A."/>
            <person name="Wilkins M.J."/>
            <person name="Karaoz U."/>
            <person name="Brodie E.L."/>
            <person name="Williams K.H."/>
            <person name="Hubbard S.S."/>
            <person name="Banfield J.F."/>
        </authorList>
    </citation>
    <scope>NUCLEOTIDE SEQUENCE [LARGE SCALE GENOMIC DNA]</scope>
</reference>
<name>A0A1G2UZ77_9BACT</name>
<dbReference type="AlphaFoldDB" id="A0A1G2UZ77"/>
<organism evidence="2 3">
    <name type="scientific">Candidatus Zambryskibacteria bacterium RIFOXYC1_FULL_39_10</name>
    <dbReference type="NCBI Taxonomy" id="1802779"/>
    <lineage>
        <taxon>Bacteria</taxon>
        <taxon>Candidatus Zambryskiibacteriota</taxon>
    </lineage>
</organism>
<evidence type="ECO:0000313" key="2">
    <source>
        <dbReference type="EMBL" id="OHB14677.1"/>
    </source>
</evidence>
<keyword evidence="1" id="KW-0472">Membrane</keyword>